<dbReference type="EMBL" id="CP017641">
    <property type="protein sequence ID" value="APZ96821.1"/>
    <property type="molecule type" value="Genomic_DNA"/>
</dbReference>
<keyword evidence="3" id="KW-1185">Reference proteome</keyword>
<sequence precursor="true">MNAITRPILFALFVSACTGTATADPWAEQMVESKKIDFGVIATGSEAKKFVEITNVHNDIVHIASVSTTCGCSAATAGKQTLQPGEKTSIEVKMNTQKFQRRKDSKLIVKFDSPRYTEVRIPITAYIRTDVVFKPGYIGFGDVEVGNEGKAVIVIEYAGRPDWDIKDIKIANKNLKGVLSAPERNGGLLKHTLTMTLSKDAKPGRLRDVVTIVTNDVKNPYVPLMVEGVVVPDFSVTPATVAVRPMAPGQTARVQVVVKGKKPFQIKTVDCAGMEDCFKATLVPREQKVHVVPIEFNAPDRPGRFDEELVVQIDGRPEPLRFHVTGTITN</sequence>
<name>A0A1P8WS00_9PLAN</name>
<dbReference type="Pfam" id="PF07610">
    <property type="entry name" value="DUF1573"/>
    <property type="match status" value="1"/>
</dbReference>
<evidence type="ECO:0000256" key="1">
    <source>
        <dbReference type="SAM" id="SignalP"/>
    </source>
</evidence>
<proteinExistence type="predicted"/>
<dbReference type="RefSeq" id="WP_077027795.1">
    <property type="nucleotide sequence ID" value="NZ_CP017641.1"/>
</dbReference>
<dbReference type="PANTHER" id="PTHR37833:SF1">
    <property type="entry name" value="SIGNAL PEPTIDE PROTEIN"/>
    <property type="match status" value="1"/>
</dbReference>
<feature type="signal peptide" evidence="1">
    <location>
        <begin position="1"/>
        <end position="23"/>
    </location>
</feature>
<feature type="chain" id="PRO_5012523854" description="DUF1573 domain-containing protein" evidence="1">
    <location>
        <begin position="24"/>
        <end position="330"/>
    </location>
</feature>
<dbReference type="Gene3D" id="2.60.40.10">
    <property type="entry name" value="Immunoglobulins"/>
    <property type="match status" value="1"/>
</dbReference>
<dbReference type="OrthoDB" id="273711at2"/>
<evidence type="ECO:0008006" key="4">
    <source>
        <dbReference type="Google" id="ProtNLM"/>
    </source>
</evidence>
<dbReference type="InterPro" id="IPR011467">
    <property type="entry name" value="DUF1573"/>
</dbReference>
<dbReference type="AlphaFoldDB" id="A0A1P8WS00"/>
<dbReference type="Proteomes" id="UP000187735">
    <property type="component" value="Chromosome"/>
</dbReference>
<keyword evidence="1" id="KW-0732">Signal</keyword>
<organism evidence="2 3">
    <name type="scientific">Fuerstiella marisgermanici</name>
    <dbReference type="NCBI Taxonomy" id="1891926"/>
    <lineage>
        <taxon>Bacteria</taxon>
        <taxon>Pseudomonadati</taxon>
        <taxon>Planctomycetota</taxon>
        <taxon>Planctomycetia</taxon>
        <taxon>Planctomycetales</taxon>
        <taxon>Planctomycetaceae</taxon>
        <taxon>Fuerstiella</taxon>
    </lineage>
</organism>
<evidence type="ECO:0000313" key="3">
    <source>
        <dbReference type="Proteomes" id="UP000187735"/>
    </source>
</evidence>
<dbReference type="KEGG" id="fmr:Fuma_06495"/>
<reference evidence="2 3" key="1">
    <citation type="journal article" date="2016" name="Front. Microbiol.">
        <title>Fuerstia marisgermanicae gen. nov., sp. nov., an Unusual Member of the Phylum Planctomycetes from the German Wadden Sea.</title>
        <authorList>
            <person name="Kohn T."/>
            <person name="Heuer A."/>
            <person name="Jogler M."/>
            <person name="Vollmers J."/>
            <person name="Boedeker C."/>
            <person name="Bunk B."/>
            <person name="Rast P."/>
            <person name="Borchert D."/>
            <person name="Glockner I."/>
            <person name="Freese H.M."/>
            <person name="Klenk H.P."/>
            <person name="Overmann J."/>
            <person name="Kaster A.K."/>
            <person name="Rohde M."/>
            <person name="Wiegand S."/>
            <person name="Jogler C."/>
        </authorList>
    </citation>
    <scope>NUCLEOTIDE SEQUENCE [LARGE SCALE GENOMIC DNA]</scope>
    <source>
        <strain evidence="2 3">NH11</strain>
    </source>
</reference>
<accession>A0A1P8WS00</accession>
<dbReference type="PANTHER" id="PTHR37833">
    <property type="entry name" value="LIPOPROTEIN-RELATED"/>
    <property type="match status" value="1"/>
</dbReference>
<dbReference type="PROSITE" id="PS51257">
    <property type="entry name" value="PROKAR_LIPOPROTEIN"/>
    <property type="match status" value="1"/>
</dbReference>
<evidence type="ECO:0000313" key="2">
    <source>
        <dbReference type="EMBL" id="APZ96821.1"/>
    </source>
</evidence>
<gene>
    <name evidence="2" type="ORF">Fuma_06495</name>
</gene>
<dbReference type="STRING" id="1891926.Fuma_06495"/>
<protein>
    <recommendedName>
        <fullName evidence="4">DUF1573 domain-containing protein</fullName>
    </recommendedName>
</protein>
<dbReference type="InterPro" id="IPR013783">
    <property type="entry name" value="Ig-like_fold"/>
</dbReference>